<organism evidence="1">
    <name type="scientific">Chelativorans sp. (strain BNC1)</name>
    <dbReference type="NCBI Taxonomy" id="266779"/>
    <lineage>
        <taxon>Bacteria</taxon>
        <taxon>Pseudomonadati</taxon>
        <taxon>Pseudomonadota</taxon>
        <taxon>Alphaproteobacteria</taxon>
        <taxon>Hyphomicrobiales</taxon>
        <taxon>Phyllobacteriaceae</taxon>
        <taxon>Chelativorans</taxon>
    </lineage>
</organism>
<reference evidence="1" key="1">
    <citation type="submission" date="2006-06" db="EMBL/GenBank/DDBJ databases">
        <title>Complete sequence of chromosome of Chelativorans sp. BNC1.</title>
        <authorList>
            <consortium name="US DOE Joint Genome Institute"/>
            <person name="Copeland A."/>
            <person name="Lucas S."/>
            <person name="Lapidus A."/>
            <person name="Barry K."/>
            <person name="Detter J.C."/>
            <person name="Glavina del Rio T."/>
            <person name="Hammon N."/>
            <person name="Israni S."/>
            <person name="Dalin E."/>
            <person name="Tice H."/>
            <person name="Pitluck S."/>
            <person name="Chertkov O."/>
            <person name="Brettin T."/>
            <person name="Bruce D."/>
            <person name="Han C."/>
            <person name="Tapia R."/>
            <person name="Gilna P."/>
            <person name="Schmutz J."/>
            <person name="Larimer F."/>
            <person name="Land M."/>
            <person name="Hauser L."/>
            <person name="Kyrpides N."/>
            <person name="Mikhailova N."/>
            <person name="Richardson P."/>
        </authorList>
    </citation>
    <scope>NUCLEOTIDE SEQUENCE</scope>
    <source>
        <strain evidence="1">BNC1</strain>
    </source>
</reference>
<protein>
    <submittedName>
        <fullName evidence="1">Uncharacterized protein</fullName>
    </submittedName>
</protein>
<dbReference type="InterPro" id="IPR021866">
    <property type="entry name" value="SpoIIAA-like"/>
</dbReference>
<dbReference type="InterPro" id="IPR038396">
    <property type="entry name" value="SpoIIAA-like_sf"/>
</dbReference>
<dbReference type="STRING" id="266779.Meso_1492"/>
<gene>
    <name evidence="1" type="ordered locus">Meso_1492</name>
</gene>
<dbReference type="HOGENOM" id="CLU_137390_3_1_5"/>
<dbReference type="EMBL" id="CP000390">
    <property type="protein sequence ID" value="ABG62888.1"/>
    <property type="molecule type" value="Genomic_DNA"/>
</dbReference>
<dbReference type="Pfam" id="PF11964">
    <property type="entry name" value="SpoIIAA-like"/>
    <property type="match status" value="1"/>
</dbReference>
<dbReference type="InterPro" id="IPR036513">
    <property type="entry name" value="STAS_dom_sf"/>
</dbReference>
<dbReference type="OrthoDB" id="5457369at2"/>
<dbReference type="KEGG" id="mes:Meso_1492"/>
<accession>Q11I87</accession>
<dbReference type="eggNOG" id="ENOG5033801">
    <property type="taxonomic scope" value="Bacteria"/>
</dbReference>
<evidence type="ECO:0000313" key="1">
    <source>
        <dbReference type="EMBL" id="ABG62888.1"/>
    </source>
</evidence>
<sequence length="135" mass="15378">MLINETPPSVRRIDTDQPDAYAFEITGYIETADIENMYGLLEGAYQLHDQIDVIVIIHDYEGIDWGGAWKEQAYLQKVKALKHIRRYAVVGGPTWVQAMMGIVKPFLSVEMKHFELEQAEAAWEWLGARPLPAST</sequence>
<proteinExistence type="predicted"/>
<dbReference type="SUPFAM" id="SSF52091">
    <property type="entry name" value="SpoIIaa-like"/>
    <property type="match status" value="1"/>
</dbReference>
<dbReference type="Gene3D" id="3.40.50.10600">
    <property type="entry name" value="SpoIIaa-like domains"/>
    <property type="match status" value="1"/>
</dbReference>
<dbReference type="AlphaFoldDB" id="Q11I87"/>
<name>Q11I87_CHESB</name>